<feature type="domain" description="HTH merR-type" evidence="4">
    <location>
        <begin position="1"/>
        <end position="69"/>
    </location>
</feature>
<proteinExistence type="predicted"/>
<gene>
    <name evidence="5" type="ORF">LG368_03425</name>
</gene>
<dbReference type="SUPFAM" id="SSF46955">
    <property type="entry name" value="Putative DNA-binding domain"/>
    <property type="match status" value="1"/>
</dbReference>
<keyword evidence="2" id="KW-0238">DNA-binding</keyword>
<comment type="caution">
    <text evidence="5">The sequence shown here is derived from an EMBL/GenBank/DDBJ whole genome shotgun (WGS) entry which is preliminary data.</text>
</comment>
<dbReference type="SMART" id="SM00422">
    <property type="entry name" value="HTH_MERR"/>
    <property type="match status" value="1"/>
</dbReference>
<dbReference type="EMBL" id="JAJATW010000003">
    <property type="protein sequence ID" value="MCB5160948.1"/>
    <property type="molecule type" value="Genomic_DNA"/>
</dbReference>
<evidence type="ECO:0000256" key="2">
    <source>
        <dbReference type="ARBA" id="ARBA00023125"/>
    </source>
</evidence>
<dbReference type="GO" id="GO:0003700">
    <property type="term" value="F:DNA-binding transcription factor activity"/>
    <property type="evidence" value="ECO:0007669"/>
    <property type="project" value="InterPro"/>
</dbReference>
<keyword evidence="3" id="KW-0804">Transcription</keyword>
<dbReference type="InterPro" id="IPR009061">
    <property type="entry name" value="DNA-bd_dom_put_sf"/>
</dbReference>
<dbReference type="PANTHER" id="PTHR30204">
    <property type="entry name" value="REDOX-CYCLING DRUG-SENSING TRANSCRIPTIONAL ACTIVATOR SOXR"/>
    <property type="match status" value="1"/>
</dbReference>
<dbReference type="Gene3D" id="1.10.1660.10">
    <property type="match status" value="1"/>
</dbReference>
<dbReference type="InterPro" id="IPR047057">
    <property type="entry name" value="MerR_fam"/>
</dbReference>
<protein>
    <submittedName>
        <fullName evidence="5">MerR family transcriptional regulator</fullName>
    </submittedName>
</protein>
<dbReference type="AlphaFoldDB" id="A0A9X1LE60"/>
<evidence type="ECO:0000256" key="3">
    <source>
        <dbReference type="ARBA" id="ARBA00023163"/>
    </source>
</evidence>
<dbReference type="GO" id="GO:0003677">
    <property type="term" value="F:DNA binding"/>
    <property type="evidence" value="ECO:0007669"/>
    <property type="project" value="UniProtKB-KW"/>
</dbReference>
<keyword evidence="6" id="KW-1185">Reference proteome</keyword>
<dbReference type="PROSITE" id="PS50937">
    <property type="entry name" value="HTH_MERR_2"/>
    <property type="match status" value="1"/>
</dbReference>
<dbReference type="PRINTS" id="PR00040">
    <property type="entry name" value="HTHMERR"/>
</dbReference>
<dbReference type="Pfam" id="PF13411">
    <property type="entry name" value="MerR_1"/>
    <property type="match status" value="1"/>
</dbReference>
<sequence>MFTSELAKLVGVTPETVRFYTRQGLLKAVKQPSNGYRVYDQTAVTHLTFITHATAIGFSLKEVQDIMQSSEQGKSPCPQVRQMLRHKIVETEQKIVSLTAHLSMMKTTLSDWADKEDTVPNGQEICCLIEDWSGQNTVSPAKEDDRHQDEEK</sequence>
<evidence type="ECO:0000259" key="4">
    <source>
        <dbReference type="PROSITE" id="PS50937"/>
    </source>
</evidence>
<evidence type="ECO:0000313" key="6">
    <source>
        <dbReference type="Proteomes" id="UP001139095"/>
    </source>
</evidence>
<evidence type="ECO:0000313" key="5">
    <source>
        <dbReference type="EMBL" id="MCB5160948.1"/>
    </source>
</evidence>
<dbReference type="Proteomes" id="UP001139095">
    <property type="component" value="Unassembled WGS sequence"/>
</dbReference>
<name>A0A9X1LE60_9GAMM</name>
<reference evidence="5" key="1">
    <citation type="submission" date="2021-10" db="EMBL/GenBank/DDBJ databases">
        <title>Marinomonas pontica sp. nov., isolated from the Black Sea.</title>
        <authorList>
            <person name="Zhao L.-H."/>
            <person name="Xue J.-H."/>
        </authorList>
    </citation>
    <scope>NUCLEOTIDE SEQUENCE</scope>
    <source>
        <strain evidence="5">E8</strain>
    </source>
</reference>
<dbReference type="RefSeq" id="WP_226753330.1">
    <property type="nucleotide sequence ID" value="NZ_JAJATW010000003.1"/>
</dbReference>
<dbReference type="PANTHER" id="PTHR30204:SF94">
    <property type="entry name" value="HEAVY METAL-DEPENDENT TRANSCRIPTIONAL REGULATOR HI_0293-RELATED"/>
    <property type="match status" value="1"/>
</dbReference>
<accession>A0A9X1LE60</accession>
<organism evidence="5 6">
    <name type="scientific">Marinomonas algarum</name>
    <dbReference type="NCBI Taxonomy" id="2883105"/>
    <lineage>
        <taxon>Bacteria</taxon>
        <taxon>Pseudomonadati</taxon>
        <taxon>Pseudomonadota</taxon>
        <taxon>Gammaproteobacteria</taxon>
        <taxon>Oceanospirillales</taxon>
        <taxon>Oceanospirillaceae</taxon>
        <taxon>Marinomonas</taxon>
    </lineage>
</organism>
<evidence type="ECO:0000256" key="1">
    <source>
        <dbReference type="ARBA" id="ARBA00023015"/>
    </source>
</evidence>
<keyword evidence="1" id="KW-0805">Transcription regulation</keyword>
<dbReference type="InterPro" id="IPR000551">
    <property type="entry name" value="MerR-type_HTH_dom"/>
</dbReference>